<feature type="domain" description="Pectinesterase catalytic" evidence="4">
    <location>
        <begin position="5"/>
        <end position="116"/>
    </location>
</feature>
<dbReference type="InterPro" id="IPR011050">
    <property type="entry name" value="Pectin_lyase_fold/virulence"/>
</dbReference>
<dbReference type="InterPro" id="IPR012334">
    <property type="entry name" value="Pectin_lyas_fold"/>
</dbReference>
<evidence type="ECO:0000256" key="2">
    <source>
        <dbReference type="ARBA" id="ARBA00022801"/>
    </source>
</evidence>
<gene>
    <name evidence="5" type="ORF">IEQ34_008445</name>
</gene>
<evidence type="ECO:0000256" key="1">
    <source>
        <dbReference type="ARBA" id="ARBA00005184"/>
    </source>
</evidence>
<evidence type="ECO:0000259" key="4">
    <source>
        <dbReference type="Pfam" id="PF01095"/>
    </source>
</evidence>
<comment type="pathway">
    <text evidence="1">Glycan metabolism; pectin degradation; 2-dehydro-3-deoxy-D-gluconate from pectin: step 1/5.</text>
</comment>
<dbReference type="Gene3D" id="2.160.20.10">
    <property type="entry name" value="Single-stranded right-handed beta-helix, Pectin lyase-like"/>
    <property type="match status" value="1"/>
</dbReference>
<dbReference type="AlphaFoldDB" id="A0AAV7GXT0"/>
<organism evidence="5 6">
    <name type="scientific">Dendrobium chrysotoxum</name>
    <name type="common">Orchid</name>
    <dbReference type="NCBI Taxonomy" id="161865"/>
    <lineage>
        <taxon>Eukaryota</taxon>
        <taxon>Viridiplantae</taxon>
        <taxon>Streptophyta</taxon>
        <taxon>Embryophyta</taxon>
        <taxon>Tracheophyta</taxon>
        <taxon>Spermatophyta</taxon>
        <taxon>Magnoliopsida</taxon>
        <taxon>Liliopsida</taxon>
        <taxon>Asparagales</taxon>
        <taxon>Orchidaceae</taxon>
        <taxon>Epidendroideae</taxon>
        <taxon>Malaxideae</taxon>
        <taxon>Dendrobiinae</taxon>
        <taxon>Dendrobium</taxon>
    </lineage>
</organism>
<dbReference type="GO" id="GO:0030599">
    <property type="term" value="F:pectinesterase activity"/>
    <property type="evidence" value="ECO:0007669"/>
    <property type="project" value="InterPro"/>
</dbReference>
<sequence length="145" mass="15968">MNITAVQVSGFITRSMGFTNTAIQQASHQAIALRLNANAAVIYNYRIDGFQDSFYSQSDRHFVCNSVISGTIKIIFGDSQVVTQYCLIILRHPMDNQKNTVTAHGKETQHEGTGIMGSGDEPHLGLIKNIFGRHKKVSSVKEVNA</sequence>
<dbReference type="Pfam" id="PF01095">
    <property type="entry name" value="Pectinesterase"/>
    <property type="match status" value="1"/>
</dbReference>
<dbReference type="Proteomes" id="UP000775213">
    <property type="component" value="Unassembled WGS sequence"/>
</dbReference>
<keyword evidence="2" id="KW-0378">Hydrolase</keyword>
<evidence type="ECO:0000313" key="6">
    <source>
        <dbReference type="Proteomes" id="UP000775213"/>
    </source>
</evidence>
<dbReference type="EMBL" id="JAGFBR010000009">
    <property type="protein sequence ID" value="KAH0460870.1"/>
    <property type="molecule type" value="Genomic_DNA"/>
</dbReference>
<evidence type="ECO:0000313" key="5">
    <source>
        <dbReference type="EMBL" id="KAH0460870.1"/>
    </source>
</evidence>
<protein>
    <recommendedName>
        <fullName evidence="4">Pectinesterase catalytic domain-containing protein</fullName>
    </recommendedName>
</protein>
<proteinExistence type="predicted"/>
<dbReference type="GO" id="GO:0042545">
    <property type="term" value="P:cell wall modification"/>
    <property type="evidence" value="ECO:0007669"/>
    <property type="project" value="InterPro"/>
</dbReference>
<dbReference type="SUPFAM" id="SSF51126">
    <property type="entry name" value="Pectin lyase-like"/>
    <property type="match status" value="1"/>
</dbReference>
<comment type="caution">
    <text evidence="5">The sequence shown here is derived from an EMBL/GenBank/DDBJ whole genome shotgun (WGS) entry which is preliminary data.</text>
</comment>
<evidence type="ECO:0000256" key="3">
    <source>
        <dbReference type="ARBA" id="ARBA00023085"/>
    </source>
</evidence>
<keyword evidence="6" id="KW-1185">Reference proteome</keyword>
<name>A0AAV7GXT0_DENCH</name>
<dbReference type="InterPro" id="IPR000070">
    <property type="entry name" value="Pectinesterase_cat"/>
</dbReference>
<accession>A0AAV7GXT0</accession>
<dbReference type="PANTHER" id="PTHR31707">
    <property type="entry name" value="PECTINESTERASE"/>
    <property type="match status" value="1"/>
</dbReference>
<reference evidence="5 6" key="1">
    <citation type="journal article" date="2021" name="Hortic Res">
        <title>Chromosome-scale assembly of the Dendrobium chrysotoxum genome enhances the understanding of orchid evolution.</title>
        <authorList>
            <person name="Zhang Y."/>
            <person name="Zhang G.Q."/>
            <person name="Zhang D."/>
            <person name="Liu X.D."/>
            <person name="Xu X.Y."/>
            <person name="Sun W.H."/>
            <person name="Yu X."/>
            <person name="Zhu X."/>
            <person name="Wang Z.W."/>
            <person name="Zhao X."/>
            <person name="Zhong W.Y."/>
            <person name="Chen H."/>
            <person name="Yin W.L."/>
            <person name="Huang T."/>
            <person name="Niu S.C."/>
            <person name="Liu Z.J."/>
        </authorList>
    </citation>
    <scope>NUCLEOTIDE SEQUENCE [LARGE SCALE GENOMIC DNA]</scope>
    <source>
        <strain evidence="5">Lindl</strain>
    </source>
</reference>
<keyword evidence="3" id="KW-0063">Aspartyl esterase</keyword>